<dbReference type="EMBL" id="CM003606">
    <property type="protein sequence ID" value="KYP68995.1"/>
    <property type="molecule type" value="Genomic_DNA"/>
</dbReference>
<reference evidence="1 2" key="1">
    <citation type="journal article" date="2012" name="Nat. Biotechnol.">
        <title>Draft genome sequence of pigeonpea (Cajanus cajan), an orphan legume crop of resource-poor farmers.</title>
        <authorList>
            <person name="Varshney R.K."/>
            <person name="Chen W."/>
            <person name="Li Y."/>
            <person name="Bharti A.K."/>
            <person name="Saxena R.K."/>
            <person name="Schlueter J.A."/>
            <person name="Donoghue M.T."/>
            <person name="Azam S."/>
            <person name="Fan G."/>
            <person name="Whaley A.M."/>
            <person name="Farmer A.D."/>
            <person name="Sheridan J."/>
            <person name="Iwata A."/>
            <person name="Tuteja R."/>
            <person name="Penmetsa R.V."/>
            <person name="Wu W."/>
            <person name="Upadhyaya H.D."/>
            <person name="Yang S.P."/>
            <person name="Shah T."/>
            <person name="Saxena K.B."/>
            <person name="Michael T."/>
            <person name="McCombie W.R."/>
            <person name="Yang B."/>
            <person name="Zhang G."/>
            <person name="Yang H."/>
            <person name="Wang J."/>
            <person name="Spillane C."/>
            <person name="Cook D.R."/>
            <person name="May G.D."/>
            <person name="Xu X."/>
            <person name="Jackson S.A."/>
        </authorList>
    </citation>
    <scope>NUCLEOTIDE SEQUENCE [LARGE SCALE GENOMIC DNA]</scope>
    <source>
        <strain evidence="2">cv. Asha</strain>
    </source>
</reference>
<gene>
    <name evidence="1" type="ORF">KK1_022645</name>
</gene>
<accession>A0A151TPJ8</accession>
<dbReference type="Proteomes" id="UP000075243">
    <property type="component" value="Chromosome 4"/>
</dbReference>
<proteinExistence type="predicted"/>
<dbReference type="AlphaFoldDB" id="A0A151TPJ8"/>
<evidence type="ECO:0000313" key="2">
    <source>
        <dbReference type="Proteomes" id="UP000075243"/>
    </source>
</evidence>
<evidence type="ECO:0000313" key="1">
    <source>
        <dbReference type="EMBL" id="KYP68995.1"/>
    </source>
</evidence>
<dbReference type="PANTHER" id="PTHR11439">
    <property type="entry name" value="GAG-POL-RELATED RETROTRANSPOSON"/>
    <property type="match status" value="1"/>
</dbReference>
<feature type="non-terminal residue" evidence="1">
    <location>
        <position position="1"/>
    </location>
</feature>
<dbReference type="Gramene" id="C.cajan_21993.t">
    <property type="protein sequence ID" value="C.cajan_21993.t.cds1"/>
    <property type="gene ID" value="C.cajan_21993"/>
</dbReference>
<name>A0A151TPJ8_CAJCA</name>
<keyword evidence="2" id="KW-1185">Reference proteome</keyword>
<protein>
    <submittedName>
        <fullName evidence="1">Retrovirus-related Pol polyprotein from transposon TNT 1-94</fullName>
    </submittedName>
</protein>
<dbReference type="STRING" id="3821.A0A151TPJ8"/>
<sequence length="186" mass="21222">KTNLAHVVSVVNMFIRNPRQTHWEALKCMLGYFNETLGSGLLYWKRSQGGASIEGFVEVDYVGNMDARKSLLGYVFTLFGSVVSWKSNLQSLVVLSTIEVEYITSVEGVKEGLWLKEMLGELDSQSAIHPANHQIYHKRTKDIDMKLHFIRVMVDIGAMRVVKIALDDNSIDMFTKSLPRSKFERY</sequence>
<organism evidence="1 2">
    <name type="scientific">Cajanus cajan</name>
    <name type="common">Pigeon pea</name>
    <name type="synonym">Cajanus indicus</name>
    <dbReference type="NCBI Taxonomy" id="3821"/>
    <lineage>
        <taxon>Eukaryota</taxon>
        <taxon>Viridiplantae</taxon>
        <taxon>Streptophyta</taxon>
        <taxon>Embryophyta</taxon>
        <taxon>Tracheophyta</taxon>
        <taxon>Spermatophyta</taxon>
        <taxon>Magnoliopsida</taxon>
        <taxon>eudicotyledons</taxon>
        <taxon>Gunneridae</taxon>
        <taxon>Pentapetalae</taxon>
        <taxon>rosids</taxon>
        <taxon>fabids</taxon>
        <taxon>Fabales</taxon>
        <taxon>Fabaceae</taxon>
        <taxon>Papilionoideae</taxon>
        <taxon>50 kb inversion clade</taxon>
        <taxon>NPAAA clade</taxon>
        <taxon>indigoferoid/millettioid clade</taxon>
        <taxon>Phaseoleae</taxon>
        <taxon>Cajanus</taxon>
    </lineage>
</organism>
<dbReference type="CDD" id="cd09272">
    <property type="entry name" value="RNase_HI_RT_Ty1"/>
    <property type="match status" value="1"/>
</dbReference>
<dbReference type="PANTHER" id="PTHR11439:SF491">
    <property type="entry name" value="INTEGRASE CATALYTIC DOMAIN-CONTAINING PROTEIN"/>
    <property type="match status" value="1"/>
</dbReference>